<dbReference type="PANTHER" id="PTHR40763">
    <property type="entry name" value="MEMBRANE PROTEIN-RELATED"/>
    <property type="match status" value="1"/>
</dbReference>
<feature type="non-terminal residue" evidence="2">
    <location>
        <position position="1"/>
    </location>
</feature>
<dbReference type="InterPro" id="IPR012551">
    <property type="entry name" value="DUF1707_SHOCT-like"/>
</dbReference>
<evidence type="ECO:0000259" key="1">
    <source>
        <dbReference type="Pfam" id="PF08044"/>
    </source>
</evidence>
<proteinExistence type="predicted"/>
<dbReference type="Proteomes" id="UP000886842">
    <property type="component" value="Unassembled WGS sequence"/>
</dbReference>
<protein>
    <submittedName>
        <fullName evidence="2">DUF1707 domain-containing protein</fullName>
    </submittedName>
</protein>
<accession>A0A9D1GY81</accession>
<reference evidence="2" key="1">
    <citation type="submission" date="2020-10" db="EMBL/GenBank/DDBJ databases">
        <authorList>
            <person name="Gilroy R."/>
        </authorList>
    </citation>
    <scope>NUCLEOTIDE SEQUENCE</scope>
    <source>
        <strain evidence="2">ChiGjej1B1-24693</strain>
    </source>
</reference>
<reference evidence="2" key="2">
    <citation type="journal article" date="2021" name="PeerJ">
        <title>Extensive microbial diversity within the chicken gut microbiome revealed by metagenomics and culture.</title>
        <authorList>
            <person name="Gilroy R."/>
            <person name="Ravi A."/>
            <person name="Getino M."/>
            <person name="Pursley I."/>
            <person name="Horton D.L."/>
            <person name="Alikhan N.F."/>
            <person name="Baker D."/>
            <person name="Gharbi K."/>
            <person name="Hall N."/>
            <person name="Watson M."/>
            <person name="Adriaenssens E.M."/>
            <person name="Foster-Nyarko E."/>
            <person name="Jarju S."/>
            <person name="Secka A."/>
            <person name="Antonio M."/>
            <person name="Oren A."/>
            <person name="Chaudhuri R.R."/>
            <person name="La Ragione R."/>
            <person name="Hildebrand F."/>
            <person name="Pallen M.J."/>
        </authorList>
    </citation>
    <scope>NUCLEOTIDE SEQUENCE</scope>
    <source>
        <strain evidence="2">ChiGjej1B1-24693</strain>
    </source>
</reference>
<sequence length="227" mass="24823">PTQLRVGDRDRDQVGELLRIAHGEGRLSTEELDERIAKLPGSRTYGALDELVVDLPVPPPSTTLVTSASPLAPAAEPDQPLRLDGGMSSDGRTGVWTLPRRIELYGTMGSVRLDCLEAICPHPQVDLYVSGGAGSIAVVVPEGWAANIDNVRKSWGSARSKVATIAQPGCPLLVFDGNMGMGSLVIRHANWFDRRRQVKRLRQQRKLELESGWTQTNNEIENPTTLR</sequence>
<evidence type="ECO:0000313" key="2">
    <source>
        <dbReference type="EMBL" id="HIT75669.1"/>
    </source>
</evidence>
<dbReference type="Pfam" id="PF08044">
    <property type="entry name" value="DUF1707"/>
    <property type="match status" value="1"/>
</dbReference>
<evidence type="ECO:0000313" key="3">
    <source>
        <dbReference type="Proteomes" id="UP000886842"/>
    </source>
</evidence>
<feature type="domain" description="DUF1707" evidence="1">
    <location>
        <begin position="4"/>
        <end position="56"/>
    </location>
</feature>
<comment type="caution">
    <text evidence="2">The sequence shown here is derived from an EMBL/GenBank/DDBJ whole genome shotgun (WGS) entry which is preliminary data.</text>
</comment>
<gene>
    <name evidence="2" type="ORF">IAA98_08800</name>
</gene>
<dbReference type="EMBL" id="DVLP01000265">
    <property type="protein sequence ID" value="HIT75669.1"/>
    <property type="molecule type" value="Genomic_DNA"/>
</dbReference>
<name>A0A9D1GY81_9ACTN</name>
<dbReference type="PANTHER" id="PTHR40763:SF5">
    <property type="entry name" value="MEMBRANE PROTEIN"/>
    <property type="match status" value="1"/>
</dbReference>
<organism evidence="2 3">
    <name type="scientific">Candidatus Avipropionibacterium avicola</name>
    <dbReference type="NCBI Taxonomy" id="2840701"/>
    <lineage>
        <taxon>Bacteria</taxon>
        <taxon>Bacillati</taxon>
        <taxon>Actinomycetota</taxon>
        <taxon>Actinomycetes</taxon>
        <taxon>Propionibacteriales</taxon>
        <taxon>Propionibacteriaceae</taxon>
        <taxon>Propionibacteriaceae incertae sedis</taxon>
        <taxon>Candidatus Avipropionibacterium</taxon>
    </lineage>
</organism>
<dbReference type="AlphaFoldDB" id="A0A9D1GY81"/>